<evidence type="ECO:0000313" key="2">
    <source>
        <dbReference type="EMBL" id="GBQ00577.1"/>
    </source>
</evidence>
<comment type="caution">
    <text evidence="2">The sequence shown here is derived from an EMBL/GenBank/DDBJ whole genome shotgun (WGS) entry which is preliminary data.</text>
</comment>
<proteinExistence type="predicted"/>
<dbReference type="EMBL" id="BGZL01000004">
    <property type="protein sequence ID" value="GBQ00577.1"/>
    <property type="molecule type" value="Genomic_DNA"/>
</dbReference>
<organism evidence="2 3">
    <name type="scientific">Streptomyces spongiicola</name>
    <dbReference type="NCBI Taxonomy" id="1690221"/>
    <lineage>
        <taxon>Bacteria</taxon>
        <taxon>Bacillati</taxon>
        <taxon>Actinomycetota</taxon>
        <taxon>Actinomycetes</taxon>
        <taxon>Kitasatosporales</taxon>
        <taxon>Streptomycetaceae</taxon>
        <taxon>Streptomyces</taxon>
    </lineage>
</organism>
<dbReference type="AlphaFoldDB" id="A0A388SVC0"/>
<protein>
    <submittedName>
        <fullName evidence="2">Uncharacterized protein</fullName>
    </submittedName>
</protein>
<name>A0A388SVC0_9ACTN</name>
<gene>
    <name evidence="2" type="ORF">SSP531S_19950</name>
</gene>
<dbReference type="Proteomes" id="UP000265354">
    <property type="component" value="Unassembled WGS sequence"/>
</dbReference>
<feature type="region of interest" description="Disordered" evidence="1">
    <location>
        <begin position="1"/>
        <end position="70"/>
    </location>
</feature>
<accession>A0A388SVC0</accession>
<evidence type="ECO:0000256" key="1">
    <source>
        <dbReference type="SAM" id="MobiDB-lite"/>
    </source>
</evidence>
<feature type="compositionally biased region" description="Low complexity" evidence="1">
    <location>
        <begin position="38"/>
        <end position="47"/>
    </location>
</feature>
<sequence>MEPAKGPVEGPAEAPVKGSVKGPVEGRVAAPVKGPVKGPAEAPAGPVRRGGRPGSGAGPQVAGPRSRGRCSLPACWCCCSSSAIR</sequence>
<evidence type="ECO:0000313" key="3">
    <source>
        <dbReference type="Proteomes" id="UP000265354"/>
    </source>
</evidence>
<reference evidence="2 3" key="1">
    <citation type="submission" date="2018-07" db="EMBL/GenBank/DDBJ databases">
        <title>Whole Genome Shotgun Sequence of Streptomyces spongiicola strain 531S.</title>
        <authorList>
            <person name="Dohra H."/>
            <person name="Kodani S."/>
        </authorList>
    </citation>
    <scope>NUCLEOTIDE SEQUENCE [LARGE SCALE GENOMIC DNA]</scope>
    <source>
        <strain evidence="2 3">531S</strain>
    </source>
</reference>